<dbReference type="InterPro" id="IPR014729">
    <property type="entry name" value="Rossmann-like_a/b/a_fold"/>
</dbReference>
<sequence length="483" mass="49788">MTDLHSLIDALAGSRILVVGDIMLDRFTRGRVDRVSPEAPIPVLRVLNEATMPGGAGNVAANLAALGARTQLVSVVGDDAAGRELSALVADLLGGADGILTVAGRPTTTKTRFIAGGQQLLRADAETDAPLPDADGARLLALVAERLPDAGILVLSDYGKGVLTPDLTASMIELAHAAGVRVLVDPKGRDYRRYRGAFCITPNAGELAEATGMPARDDAGVIAASRALLADCGIGAVVATRSEQGMSVVPADGPVIHLRAQAREVFDVSGAGDTVVAVLAAAIASGAGLADAAMLANIAAGIVVAKVGTATVRPSELRDGAGLTLATGQGGKRVTLDRAVEHAERWHRQGLRVGFTNGCFDLLHPGHVSLIAQARAACDRLVLGLNSDESVRRLKGPTRPVQNETSRATVLSALGDVDLVVVFGEDTPLDLIRALRPDVLVKGADYTVDTVVGAKEVQGWGGRVVLAELTEGQSTTGTIARMK</sequence>
<dbReference type="AlphaFoldDB" id="A0A2K9NCT4"/>
<comment type="pathway">
    <text evidence="12">Nucleotide-sugar biosynthesis; ADP-L-glycero-beta-D-manno-heptose biosynthesis; ADP-L-glycero-beta-D-manno-heptose from D-glycero-beta-D-manno-heptose 7-phosphate: step 3/4.</text>
</comment>
<dbReference type="NCBIfam" id="TIGR02199">
    <property type="entry name" value="rfaE_dom_II"/>
    <property type="match status" value="1"/>
</dbReference>
<dbReference type="KEGG" id="ncb:C0V82_12395"/>
<evidence type="ECO:0000313" key="13">
    <source>
        <dbReference type="EMBL" id="AUN30953.1"/>
    </source>
</evidence>
<keyword evidence="10 12" id="KW-0119">Carbohydrate metabolism</keyword>
<dbReference type="GO" id="GO:0033785">
    <property type="term" value="F:heptose 7-phosphate kinase activity"/>
    <property type="evidence" value="ECO:0007669"/>
    <property type="project" value="UniProtKB-UniRule"/>
</dbReference>
<dbReference type="PROSITE" id="PS00583">
    <property type="entry name" value="PFKB_KINASES_1"/>
    <property type="match status" value="1"/>
</dbReference>
<dbReference type="RefSeq" id="WP_102112617.1">
    <property type="nucleotide sequence ID" value="NZ_BMGN01000008.1"/>
</dbReference>
<protein>
    <recommendedName>
        <fullName evidence="12">Bifunctional protein HldE</fullName>
    </recommendedName>
    <domain>
        <recommendedName>
            <fullName evidence="12">D-beta-D-heptose 7-phosphate kinase</fullName>
            <ecNumber evidence="12">2.7.1.167</ecNumber>
        </recommendedName>
        <alternativeName>
            <fullName evidence="12">D-beta-D-heptose 7-phosphotransferase</fullName>
        </alternativeName>
        <alternativeName>
            <fullName evidence="12">D-glycero-beta-D-manno-heptose-7-phosphate kinase</fullName>
        </alternativeName>
    </domain>
    <domain>
        <recommendedName>
            <fullName evidence="12">D-beta-D-heptose 1-phosphate adenylyltransferase</fullName>
            <ecNumber evidence="12">2.7.7.70</ecNumber>
        </recommendedName>
        <alternativeName>
            <fullName evidence="12">D-glycero-beta-D-manno-heptose 1-phosphate adenylyltransferase</fullName>
        </alternativeName>
    </domain>
</protein>
<dbReference type="Gene3D" id="3.40.1190.20">
    <property type="match status" value="1"/>
</dbReference>
<dbReference type="SUPFAM" id="SSF52374">
    <property type="entry name" value="Nucleotidylyl transferase"/>
    <property type="match status" value="1"/>
</dbReference>
<feature type="binding site" evidence="12">
    <location>
        <begin position="203"/>
        <end position="206"/>
    </location>
    <ligand>
        <name>ATP</name>
        <dbReference type="ChEBI" id="CHEBI:30616"/>
    </ligand>
</feature>
<dbReference type="EC" id="2.7.1.167" evidence="12"/>
<comment type="pathway">
    <text evidence="3">Bacterial outer membrane biogenesis; LPS core biosynthesis.</text>
</comment>
<comment type="similarity">
    <text evidence="12">In the C-terminal section; belongs to the cytidylyltransferase family.</text>
</comment>
<dbReference type="UniPathway" id="UPA00356">
    <property type="reaction ID" value="UER00437"/>
</dbReference>
<dbReference type="FunFam" id="3.40.1190.20:FF:000002">
    <property type="entry name" value="Bifunctional protein HldE"/>
    <property type="match status" value="1"/>
</dbReference>
<dbReference type="CDD" id="cd01172">
    <property type="entry name" value="RfaE_like"/>
    <property type="match status" value="1"/>
</dbReference>
<dbReference type="InterPro" id="IPR029056">
    <property type="entry name" value="Ribokinase-like"/>
</dbReference>
<dbReference type="InterPro" id="IPR004821">
    <property type="entry name" value="Cyt_trans-like"/>
</dbReference>
<dbReference type="Proteomes" id="UP000234752">
    <property type="component" value="Chromosome eg_1"/>
</dbReference>
<accession>A0A2K9NCT4</accession>
<evidence type="ECO:0000256" key="11">
    <source>
        <dbReference type="ARBA" id="ARBA00047428"/>
    </source>
</evidence>
<evidence type="ECO:0000256" key="10">
    <source>
        <dbReference type="ARBA" id="ARBA00023277"/>
    </source>
</evidence>
<dbReference type="NCBIfam" id="TIGR02198">
    <property type="entry name" value="rfaE_dom_I"/>
    <property type="match status" value="1"/>
</dbReference>
<evidence type="ECO:0000256" key="9">
    <source>
        <dbReference type="ARBA" id="ARBA00023268"/>
    </source>
</evidence>
<dbReference type="InterPro" id="IPR011913">
    <property type="entry name" value="RfaE_dom_I"/>
</dbReference>
<comment type="pathway">
    <text evidence="12">Nucleotide-sugar biosynthesis; ADP-L-glycero-beta-D-manno-heptose biosynthesis; ADP-L-glycero-beta-D-manno-heptose from D-glycero-beta-D-manno-heptose 7-phosphate: step 1/4.</text>
</comment>
<comment type="similarity">
    <text evidence="12">In the N-terminal section; belongs to the carbohydrate kinase PfkB family.</text>
</comment>
<comment type="function">
    <text evidence="2 12">Catalyzes the ADP transfer from ATP to D-glycero-beta-D-manno-heptose 1-phosphate, yielding ADP-D-glycero-beta-D-manno-heptose.</text>
</comment>
<organism evidence="13 14">
    <name type="scientific">Niveispirillum cyanobacteriorum</name>
    <dbReference type="NCBI Taxonomy" id="1612173"/>
    <lineage>
        <taxon>Bacteria</taxon>
        <taxon>Pseudomonadati</taxon>
        <taxon>Pseudomonadota</taxon>
        <taxon>Alphaproteobacteria</taxon>
        <taxon>Rhodospirillales</taxon>
        <taxon>Azospirillaceae</taxon>
        <taxon>Niveispirillum</taxon>
    </lineage>
</organism>
<dbReference type="SUPFAM" id="SSF53613">
    <property type="entry name" value="Ribokinase-like"/>
    <property type="match status" value="1"/>
</dbReference>
<dbReference type="GO" id="GO:0005524">
    <property type="term" value="F:ATP binding"/>
    <property type="evidence" value="ECO:0007669"/>
    <property type="project" value="UniProtKB-UniRule"/>
</dbReference>
<keyword evidence="8 12" id="KW-0067">ATP-binding</keyword>
<evidence type="ECO:0000256" key="4">
    <source>
        <dbReference type="ARBA" id="ARBA00022679"/>
    </source>
</evidence>
<dbReference type="GO" id="GO:0097171">
    <property type="term" value="P:ADP-L-glycero-beta-D-manno-heptose biosynthetic process"/>
    <property type="evidence" value="ECO:0007669"/>
    <property type="project" value="UniProtKB-UniPathway"/>
</dbReference>
<comment type="catalytic activity">
    <reaction evidence="11 12">
        <text>D-glycero-beta-D-manno-heptose 1-phosphate + ATP + H(+) = ADP-D-glycero-beta-D-manno-heptose + diphosphate</text>
        <dbReference type="Rhea" id="RHEA:27465"/>
        <dbReference type="ChEBI" id="CHEBI:15378"/>
        <dbReference type="ChEBI" id="CHEBI:30616"/>
        <dbReference type="ChEBI" id="CHEBI:33019"/>
        <dbReference type="ChEBI" id="CHEBI:59967"/>
        <dbReference type="ChEBI" id="CHEBI:61593"/>
        <dbReference type="EC" id="2.7.7.70"/>
    </reaction>
</comment>
<feature type="region of interest" description="Cytidylyltransferase" evidence="12">
    <location>
        <begin position="355"/>
        <end position="483"/>
    </location>
</feature>
<dbReference type="EMBL" id="CP025611">
    <property type="protein sequence ID" value="AUN30953.1"/>
    <property type="molecule type" value="Genomic_DNA"/>
</dbReference>
<evidence type="ECO:0000256" key="5">
    <source>
        <dbReference type="ARBA" id="ARBA00022695"/>
    </source>
</evidence>
<evidence type="ECO:0000256" key="8">
    <source>
        <dbReference type="ARBA" id="ARBA00022840"/>
    </source>
</evidence>
<keyword evidence="7 12" id="KW-0418">Kinase</keyword>
<dbReference type="EC" id="2.7.7.70" evidence="12"/>
<evidence type="ECO:0000313" key="14">
    <source>
        <dbReference type="Proteomes" id="UP000234752"/>
    </source>
</evidence>
<dbReference type="Gene3D" id="3.40.50.620">
    <property type="entry name" value="HUPs"/>
    <property type="match status" value="1"/>
</dbReference>
<dbReference type="Pfam" id="PF00294">
    <property type="entry name" value="PfkB"/>
    <property type="match status" value="1"/>
</dbReference>
<evidence type="ECO:0000256" key="2">
    <source>
        <dbReference type="ARBA" id="ARBA00003753"/>
    </source>
</evidence>
<reference evidence="13 14" key="1">
    <citation type="submission" date="2017-12" db="EMBL/GenBank/DDBJ databases">
        <title>Genomes of bacteria within cyanobacterial aggregates.</title>
        <authorList>
            <person name="Cai H."/>
        </authorList>
    </citation>
    <scope>NUCLEOTIDE SEQUENCE [LARGE SCALE GENOMIC DNA]</scope>
    <source>
        <strain evidence="13 14">TH16</strain>
    </source>
</reference>
<keyword evidence="9 12" id="KW-0511">Multifunctional enzyme</keyword>
<comment type="subunit">
    <text evidence="12">Homodimer.</text>
</comment>
<dbReference type="InterPro" id="IPR023030">
    <property type="entry name" value="Bifunc_HldE"/>
</dbReference>
<dbReference type="InterPro" id="IPR011914">
    <property type="entry name" value="RfaE_dom_II"/>
</dbReference>
<dbReference type="GO" id="GO:0005829">
    <property type="term" value="C:cytosol"/>
    <property type="evidence" value="ECO:0007669"/>
    <property type="project" value="TreeGrafter"/>
</dbReference>
<evidence type="ECO:0000256" key="3">
    <source>
        <dbReference type="ARBA" id="ARBA00004713"/>
    </source>
</evidence>
<comment type="function">
    <text evidence="1 12">Catalyzes the phosphorylation of D-glycero-D-manno-heptose 7-phosphate at the C-1 position to selectively form D-glycero-beta-D-manno-heptose-1,7-bisphosphate.</text>
</comment>
<proteinExistence type="inferred from homology"/>
<keyword evidence="5 12" id="KW-0548">Nucleotidyltransferase</keyword>
<keyword evidence="6 12" id="KW-0547">Nucleotide-binding</keyword>
<keyword evidence="4 12" id="KW-0808">Transferase</keyword>
<dbReference type="InterPro" id="IPR011611">
    <property type="entry name" value="PfkB_dom"/>
</dbReference>
<dbReference type="InterPro" id="IPR002173">
    <property type="entry name" value="Carboh/pur_kinase_PfkB_CS"/>
</dbReference>
<evidence type="ECO:0000256" key="1">
    <source>
        <dbReference type="ARBA" id="ARBA00002319"/>
    </source>
</evidence>
<dbReference type="UniPathway" id="UPA00958"/>
<dbReference type="OrthoDB" id="9802794at2"/>
<feature type="active site" evidence="12">
    <location>
        <position position="273"/>
    </location>
</feature>
<dbReference type="NCBIfam" id="TIGR00125">
    <property type="entry name" value="cyt_tran_rel"/>
    <property type="match status" value="1"/>
</dbReference>
<dbReference type="Pfam" id="PF01467">
    <property type="entry name" value="CTP_transf_like"/>
    <property type="match status" value="1"/>
</dbReference>
<name>A0A2K9NCT4_9PROT</name>
<dbReference type="GO" id="GO:0009244">
    <property type="term" value="P:lipopolysaccharide core region biosynthetic process"/>
    <property type="evidence" value="ECO:0007669"/>
    <property type="project" value="UniProtKB-UniPathway"/>
</dbReference>
<feature type="region of interest" description="Ribokinase" evidence="12">
    <location>
        <begin position="1"/>
        <end position="327"/>
    </location>
</feature>
<evidence type="ECO:0000256" key="7">
    <source>
        <dbReference type="ARBA" id="ARBA00022777"/>
    </source>
</evidence>
<gene>
    <name evidence="12" type="primary">hldE</name>
    <name evidence="13" type="ORF">C0V82_12395</name>
</gene>
<dbReference type="GO" id="GO:0016773">
    <property type="term" value="F:phosphotransferase activity, alcohol group as acceptor"/>
    <property type="evidence" value="ECO:0007669"/>
    <property type="project" value="InterPro"/>
</dbReference>
<evidence type="ECO:0000256" key="6">
    <source>
        <dbReference type="ARBA" id="ARBA00022741"/>
    </source>
</evidence>
<keyword evidence="14" id="KW-1185">Reference proteome</keyword>
<evidence type="ECO:0000256" key="12">
    <source>
        <dbReference type="HAMAP-Rule" id="MF_01603"/>
    </source>
</evidence>
<comment type="catalytic activity">
    <reaction evidence="12">
        <text>D-glycero-beta-D-manno-heptose 7-phosphate + ATP = D-glycero-beta-D-manno-heptose 1,7-bisphosphate + ADP + H(+)</text>
        <dbReference type="Rhea" id="RHEA:27473"/>
        <dbReference type="ChEBI" id="CHEBI:15378"/>
        <dbReference type="ChEBI" id="CHEBI:30616"/>
        <dbReference type="ChEBI" id="CHEBI:60204"/>
        <dbReference type="ChEBI" id="CHEBI:60208"/>
        <dbReference type="ChEBI" id="CHEBI:456216"/>
        <dbReference type="EC" id="2.7.1.167"/>
    </reaction>
</comment>
<dbReference type="PANTHER" id="PTHR46969">
    <property type="entry name" value="BIFUNCTIONAL PROTEIN HLDE"/>
    <property type="match status" value="1"/>
</dbReference>
<dbReference type="HAMAP" id="MF_01603">
    <property type="entry name" value="HldE"/>
    <property type="match status" value="1"/>
</dbReference>
<dbReference type="GO" id="GO:0033786">
    <property type="term" value="F:heptose-1-phosphate adenylyltransferase activity"/>
    <property type="evidence" value="ECO:0007669"/>
    <property type="project" value="UniProtKB-UniRule"/>
</dbReference>
<dbReference type="PANTHER" id="PTHR46969:SF1">
    <property type="entry name" value="BIFUNCTIONAL PROTEIN HLDE"/>
    <property type="match status" value="1"/>
</dbReference>